<dbReference type="AlphaFoldDB" id="A0A396S249"/>
<comment type="caution">
    <text evidence="4">The sequence shown here is derived from an EMBL/GenBank/DDBJ whole genome shotgun (WGS) entry which is preliminary data.</text>
</comment>
<dbReference type="GO" id="GO:0005524">
    <property type="term" value="F:ATP binding"/>
    <property type="evidence" value="ECO:0007669"/>
    <property type="project" value="UniProtKB-KW"/>
</dbReference>
<dbReference type="RefSeq" id="WP_119700450.1">
    <property type="nucleotide sequence ID" value="NZ_QJSA01000001.1"/>
</dbReference>
<keyword evidence="2" id="KW-0067">ATP-binding</keyword>
<sequence>MPDDGLMRGKHWIEPCMPREEGWTEPMKLGVERMIRASERLSVLVGSHTRAELGRLLQITNSYYTNLIEGQHTEPADLAERRSARNNERLWELGVEHMVVQGEFEQRLAEQRPVWAEMFSQPLIVALHRELFAQAADNDLTLADGFVMVPGDLRSVSGREVVVGRHRAPASDTIESMLARLVEAYGRYPDTTHRLIAAMACHHRLAFIHPFPDGNGRVARLCTHLHLQYLDLASPLWSLSRGLAKRQSDYLRLLAAADAPRKGDLDGRGQLSESALCEFIEFMIDVSLDQMSYVESALAMETLGESIERAIAYADQFRKAGVKAECAQPLQVLFERGEMERAVFKRFTGMGDRLATQQLSALISCGVVEAPTPKSRTIYAGVPLWYAEHLFPQLHRRFRESLN</sequence>
<dbReference type="InterPro" id="IPR036597">
    <property type="entry name" value="Fido-like_dom_sf"/>
</dbReference>
<keyword evidence="5" id="KW-1185">Reference proteome</keyword>
<dbReference type="Pfam" id="PF02661">
    <property type="entry name" value="Fic"/>
    <property type="match status" value="1"/>
</dbReference>
<dbReference type="EMBL" id="QJSA01000001">
    <property type="protein sequence ID" value="RHW22951.1"/>
    <property type="molecule type" value="Genomic_DNA"/>
</dbReference>
<dbReference type="InterPro" id="IPR040198">
    <property type="entry name" value="Fido_containing"/>
</dbReference>
<evidence type="ECO:0000256" key="2">
    <source>
        <dbReference type="PIRSR" id="PIRSR640198-2"/>
    </source>
</evidence>
<keyword evidence="2" id="KW-0547">Nucleotide-binding</keyword>
<dbReference type="Gene3D" id="1.10.3290.10">
    <property type="entry name" value="Fido-like domain"/>
    <property type="match status" value="1"/>
</dbReference>
<evidence type="ECO:0000256" key="1">
    <source>
        <dbReference type="PIRSR" id="PIRSR640198-1"/>
    </source>
</evidence>
<organism evidence="4 5">
    <name type="scientific">Pseudomonas jilinensis</name>
    <dbReference type="NCBI Taxonomy" id="2078689"/>
    <lineage>
        <taxon>Bacteria</taxon>
        <taxon>Pseudomonadati</taxon>
        <taxon>Pseudomonadota</taxon>
        <taxon>Gammaproteobacteria</taxon>
        <taxon>Pseudomonadales</taxon>
        <taxon>Pseudomonadaceae</taxon>
        <taxon>Pseudomonas</taxon>
    </lineage>
</organism>
<gene>
    <name evidence="4" type="ORF">C2846_00640</name>
</gene>
<accession>A0A396S249</accession>
<dbReference type="PANTHER" id="PTHR13504:SF38">
    <property type="entry name" value="FIDO DOMAIN-CONTAINING PROTEIN"/>
    <property type="match status" value="1"/>
</dbReference>
<dbReference type="PANTHER" id="PTHR13504">
    <property type="entry name" value="FIDO DOMAIN-CONTAINING PROTEIN DDB_G0283145"/>
    <property type="match status" value="1"/>
</dbReference>
<dbReference type="SUPFAM" id="SSF140931">
    <property type="entry name" value="Fic-like"/>
    <property type="match status" value="1"/>
</dbReference>
<proteinExistence type="predicted"/>
<protein>
    <submittedName>
        <fullName evidence="4">Fic family protein</fullName>
    </submittedName>
</protein>
<feature type="domain" description="Fido" evidence="3">
    <location>
        <begin position="119"/>
        <end position="285"/>
    </location>
</feature>
<feature type="active site" evidence="1">
    <location>
        <position position="209"/>
    </location>
</feature>
<evidence type="ECO:0000313" key="5">
    <source>
        <dbReference type="Proteomes" id="UP000265745"/>
    </source>
</evidence>
<reference evidence="4 5" key="1">
    <citation type="submission" date="2018-06" db="EMBL/GenBank/DDBJ databases">
        <title>Pseudomonas jilinensis sp. nov., isolated from the production water of Jilin Oilfield in China.</title>
        <authorList>
            <person name="Wang J."/>
        </authorList>
    </citation>
    <scope>NUCLEOTIDE SEQUENCE [LARGE SCALE GENOMIC DNA]</scope>
    <source>
        <strain evidence="4 5">JS15-10A1</strain>
    </source>
</reference>
<evidence type="ECO:0000313" key="4">
    <source>
        <dbReference type="EMBL" id="RHW22951.1"/>
    </source>
</evidence>
<name>A0A396S249_9PSED</name>
<feature type="binding site" evidence="2">
    <location>
        <begin position="163"/>
        <end position="166"/>
    </location>
    <ligand>
        <name>ATP</name>
        <dbReference type="ChEBI" id="CHEBI:30616"/>
    </ligand>
</feature>
<feature type="binding site" evidence="2">
    <location>
        <begin position="213"/>
        <end position="220"/>
    </location>
    <ligand>
        <name>ATP</name>
        <dbReference type="ChEBI" id="CHEBI:30616"/>
    </ligand>
</feature>
<dbReference type="InterPro" id="IPR003812">
    <property type="entry name" value="Fido"/>
</dbReference>
<evidence type="ECO:0000259" key="3">
    <source>
        <dbReference type="PROSITE" id="PS51459"/>
    </source>
</evidence>
<dbReference type="OrthoDB" id="9807853at2"/>
<dbReference type="PROSITE" id="PS51459">
    <property type="entry name" value="FIDO"/>
    <property type="match status" value="1"/>
</dbReference>
<dbReference type="Proteomes" id="UP000265745">
    <property type="component" value="Unassembled WGS sequence"/>
</dbReference>